<organism evidence="3 4">
    <name type="scientific">Lactobacillus taiwanensis</name>
    <dbReference type="NCBI Taxonomy" id="508451"/>
    <lineage>
        <taxon>Bacteria</taxon>
        <taxon>Bacillati</taxon>
        <taxon>Bacillota</taxon>
        <taxon>Bacilli</taxon>
        <taxon>Lactobacillales</taxon>
        <taxon>Lactobacillaceae</taxon>
        <taxon>Lactobacillus</taxon>
    </lineage>
</organism>
<dbReference type="AlphaFoldDB" id="A0A256LKG4"/>
<proteinExistence type="predicted"/>
<sequence length="143" mass="16598">MDIKDILFDFLYEIAKKYKLDVNLEEPGSPIPTCVIPEDRNIFLNYTDVGERKQAFQFAHELGHYLNGDEERCDCDSAILDIKREYYADRTATKLILKGLSKNSIYFSNLYDLMGICAIPFNMVDCVNELITNQYPSLIFQFN</sequence>
<dbReference type="Pfam" id="PF06114">
    <property type="entry name" value="Peptidase_M78"/>
    <property type="match status" value="1"/>
</dbReference>
<dbReference type="EMBL" id="NGNX01000005">
    <property type="protein sequence ID" value="OYR92982.1"/>
    <property type="molecule type" value="Genomic_DNA"/>
</dbReference>
<comment type="caution">
    <text evidence="3">The sequence shown here is derived from an EMBL/GenBank/DDBJ whole genome shotgun (WGS) entry which is preliminary data.</text>
</comment>
<dbReference type="Proteomes" id="UP000215828">
    <property type="component" value="Unassembled WGS sequence"/>
</dbReference>
<protein>
    <submittedName>
        <fullName evidence="3">Toxin</fullName>
    </submittedName>
</protein>
<dbReference type="Gene3D" id="1.10.10.2910">
    <property type="match status" value="1"/>
</dbReference>
<name>A0A256LKG4_9LACO</name>
<evidence type="ECO:0000313" key="3">
    <source>
        <dbReference type="EMBL" id="OYR92982.1"/>
    </source>
</evidence>
<keyword evidence="5" id="KW-1185">Reference proteome</keyword>
<dbReference type="Proteomes" id="UP000216316">
    <property type="component" value="Unassembled WGS sequence"/>
</dbReference>
<evidence type="ECO:0000313" key="2">
    <source>
        <dbReference type="EMBL" id="OYR88909.1"/>
    </source>
</evidence>
<gene>
    <name evidence="2" type="ORF">CBF53_00935</name>
    <name evidence="3" type="ORF">CBF70_01905</name>
</gene>
<evidence type="ECO:0000313" key="5">
    <source>
        <dbReference type="Proteomes" id="UP000216316"/>
    </source>
</evidence>
<reference evidence="2 5" key="2">
    <citation type="submission" date="2017-05" db="EMBL/GenBank/DDBJ databases">
        <authorList>
            <person name="Lin X.B."/>
            <person name="Stothard P."/>
            <person name="Tasseva G."/>
            <person name="Walter J."/>
        </authorList>
    </citation>
    <scope>NUCLEOTIDE SEQUENCE [LARGE SCALE GENOMIC DNA]</scope>
    <source>
        <strain evidence="2 5">609u</strain>
    </source>
</reference>
<dbReference type="EMBL" id="NGNV01000003">
    <property type="protein sequence ID" value="OYR88909.1"/>
    <property type="molecule type" value="Genomic_DNA"/>
</dbReference>
<dbReference type="RefSeq" id="WP_094495831.1">
    <property type="nucleotide sequence ID" value="NZ_NGNV01000003.1"/>
</dbReference>
<feature type="domain" description="IrrE N-terminal-like" evidence="1">
    <location>
        <begin position="39"/>
        <end position="77"/>
    </location>
</feature>
<reference evidence="3 4" key="1">
    <citation type="submission" date="2017-04" db="EMBL/GenBank/DDBJ databases">
        <authorList>
            <person name="Afonso C.L."/>
            <person name="Miller P.J."/>
            <person name="Scott M.A."/>
            <person name="Spackman E."/>
            <person name="Goraichik I."/>
            <person name="Dimitrov K.M."/>
            <person name="Suarez D.L."/>
            <person name="Swayne D.E."/>
        </authorList>
    </citation>
    <scope>NUCLEOTIDE SEQUENCE [LARGE SCALE GENOMIC DNA]</scope>
    <source>
        <strain evidence="3 4">609q</strain>
    </source>
</reference>
<reference evidence="4 5" key="3">
    <citation type="submission" date="2017-09" db="EMBL/GenBank/DDBJ databases">
        <title>Tripartite evolution among Lactobacillus johnsonii, Lactobacillus taiwanensis, Lactobacillus reuteri and their rodent host.</title>
        <authorList>
            <person name="Wang T."/>
            <person name="Knowles S."/>
            <person name="Cheng C."/>
        </authorList>
    </citation>
    <scope>NUCLEOTIDE SEQUENCE [LARGE SCALE GENOMIC DNA]</scope>
    <source>
        <strain evidence="3 4">609q</strain>
        <strain evidence="2 5">609u</strain>
    </source>
</reference>
<dbReference type="InterPro" id="IPR010359">
    <property type="entry name" value="IrrE_HExxH"/>
</dbReference>
<accession>A0A256LKG4</accession>
<evidence type="ECO:0000313" key="4">
    <source>
        <dbReference type="Proteomes" id="UP000215828"/>
    </source>
</evidence>
<evidence type="ECO:0000259" key="1">
    <source>
        <dbReference type="Pfam" id="PF06114"/>
    </source>
</evidence>